<keyword evidence="11" id="KW-0282">Flagellum</keyword>
<dbReference type="OrthoDB" id="7170686at2"/>
<dbReference type="Gene3D" id="3.30.1330.60">
    <property type="entry name" value="OmpA-like domain"/>
    <property type="match status" value="1"/>
</dbReference>
<evidence type="ECO:0000256" key="6">
    <source>
        <dbReference type="ARBA" id="ARBA00023136"/>
    </source>
</evidence>
<feature type="compositionally biased region" description="Basic and acidic residues" evidence="8">
    <location>
        <begin position="379"/>
        <end position="390"/>
    </location>
</feature>
<evidence type="ECO:0000256" key="9">
    <source>
        <dbReference type="SAM" id="Phobius"/>
    </source>
</evidence>
<gene>
    <name evidence="11" type="ORF">HYN69_06865</name>
</gene>
<protein>
    <submittedName>
        <fullName evidence="11">Flagellar motor protein MotB</fullName>
    </submittedName>
</protein>
<keyword evidence="4 9" id="KW-0812">Transmembrane</keyword>
<feature type="region of interest" description="Disordered" evidence="8">
    <location>
        <begin position="1"/>
        <end position="36"/>
    </location>
</feature>
<evidence type="ECO:0000256" key="7">
    <source>
        <dbReference type="PROSITE-ProRule" id="PRU00473"/>
    </source>
</evidence>
<dbReference type="PROSITE" id="PS51123">
    <property type="entry name" value="OMPA_2"/>
    <property type="match status" value="1"/>
</dbReference>
<dbReference type="AlphaFoldDB" id="A0A2S0UKC5"/>
<proteinExistence type="inferred from homology"/>
<keyword evidence="11" id="KW-0969">Cilium</keyword>
<feature type="domain" description="OmpA-like" evidence="10">
    <location>
        <begin position="276"/>
        <end position="396"/>
    </location>
</feature>
<feature type="region of interest" description="Disordered" evidence="8">
    <location>
        <begin position="212"/>
        <end position="233"/>
    </location>
</feature>
<dbReference type="RefSeq" id="WP_108435087.1">
    <property type="nucleotide sequence ID" value="NZ_CP028918.1"/>
</dbReference>
<feature type="compositionally biased region" description="Polar residues" evidence="8">
    <location>
        <begin position="108"/>
        <end position="124"/>
    </location>
</feature>
<evidence type="ECO:0000256" key="1">
    <source>
        <dbReference type="ARBA" id="ARBA00004162"/>
    </source>
</evidence>
<dbReference type="EMBL" id="CP028918">
    <property type="protein sequence ID" value="AWB48268.1"/>
    <property type="molecule type" value="Genomic_DNA"/>
</dbReference>
<keyword evidence="5 9" id="KW-1133">Transmembrane helix</keyword>
<feature type="region of interest" description="Disordered" evidence="8">
    <location>
        <begin position="372"/>
        <end position="397"/>
    </location>
</feature>
<dbReference type="PANTHER" id="PTHR30329:SF21">
    <property type="entry name" value="LIPOPROTEIN YIAD-RELATED"/>
    <property type="match status" value="1"/>
</dbReference>
<keyword evidence="6 7" id="KW-0472">Membrane</keyword>
<evidence type="ECO:0000313" key="11">
    <source>
        <dbReference type="EMBL" id="AWB48268.1"/>
    </source>
</evidence>
<dbReference type="InterPro" id="IPR036737">
    <property type="entry name" value="OmpA-like_sf"/>
</dbReference>
<dbReference type="Pfam" id="PF13677">
    <property type="entry name" value="MotB_plug"/>
    <property type="match status" value="1"/>
</dbReference>
<comment type="subcellular location">
    <subcellularLocation>
        <location evidence="1">Cell membrane</location>
        <topology evidence="1">Single-pass membrane protein</topology>
    </subcellularLocation>
</comment>
<dbReference type="SUPFAM" id="SSF103088">
    <property type="entry name" value="OmpA-like"/>
    <property type="match status" value="1"/>
</dbReference>
<evidence type="ECO:0000256" key="5">
    <source>
        <dbReference type="ARBA" id="ARBA00022989"/>
    </source>
</evidence>
<evidence type="ECO:0000256" key="4">
    <source>
        <dbReference type="ARBA" id="ARBA00022692"/>
    </source>
</evidence>
<keyword evidence="12" id="KW-1185">Reference proteome</keyword>
<accession>A0A2S0UKC5</accession>
<reference evidence="11 12" key="1">
    <citation type="submission" date="2018-04" db="EMBL/GenBank/DDBJ databases">
        <title>Genome sequencing of Gemmobacter.</title>
        <authorList>
            <person name="Yi H."/>
            <person name="Baek M.-G."/>
        </authorList>
    </citation>
    <scope>NUCLEOTIDE SEQUENCE [LARGE SCALE GENOMIC DNA]</scope>
    <source>
        <strain evidence="11 12">HYN0069</strain>
    </source>
</reference>
<dbReference type="KEGG" id="geh:HYN69_06865"/>
<feature type="compositionally biased region" description="Basic and acidic residues" evidence="8">
    <location>
        <begin position="15"/>
        <end position="34"/>
    </location>
</feature>
<dbReference type="Proteomes" id="UP000244496">
    <property type="component" value="Chromosome"/>
</dbReference>
<evidence type="ECO:0000256" key="3">
    <source>
        <dbReference type="ARBA" id="ARBA00022475"/>
    </source>
</evidence>
<keyword evidence="11" id="KW-0966">Cell projection</keyword>
<evidence type="ECO:0000313" key="12">
    <source>
        <dbReference type="Proteomes" id="UP000244496"/>
    </source>
</evidence>
<sequence length="397" mass="39613">MAKAPAKAAHGHAAHGHDDDHGHGGGGDHDDHGGGGHCPPPWIITFADMAVLLMAFFVIMLMTATTDTPKFNAFASVMRQTFGRVPLDPNDADKGGTSIIDLHFGPQSGEQTNDPPATTPQSGDPSIPDSGKAEGTGNPGGASGEGAVDAAAKALAQAMQDAVAKGALTVESDAGSVTVRLPAGASKEDAAKIAQALADGAAAAGAAAGAPAEGAETGAPATGDQSGGVAVGDASGGAPANGAGVGMIRAKMAAVKLGMALEEQMADGDVQVEQRDGAVVVTVGAGGAFTSGSADMTSEAQAIIAKLEEMSVKAKRIVVTGHTDNVPLSGSTYRDNWDLASARAASVVREIIESGVVPDAEVVAVSKGDTAPVADNATEEGRQKNRRIEIEIEFDEE</sequence>
<dbReference type="InterPro" id="IPR006665">
    <property type="entry name" value="OmpA-like"/>
</dbReference>
<feature type="transmembrane region" description="Helical" evidence="9">
    <location>
        <begin position="42"/>
        <end position="62"/>
    </location>
</feature>
<evidence type="ECO:0000259" key="10">
    <source>
        <dbReference type="PROSITE" id="PS51123"/>
    </source>
</evidence>
<dbReference type="Pfam" id="PF00691">
    <property type="entry name" value="OmpA"/>
    <property type="match status" value="1"/>
</dbReference>
<dbReference type="GO" id="GO:0005886">
    <property type="term" value="C:plasma membrane"/>
    <property type="evidence" value="ECO:0007669"/>
    <property type="project" value="UniProtKB-SubCell"/>
</dbReference>
<dbReference type="InterPro" id="IPR025713">
    <property type="entry name" value="MotB-like_N_dom"/>
</dbReference>
<keyword evidence="3" id="KW-1003">Cell membrane</keyword>
<dbReference type="InterPro" id="IPR050330">
    <property type="entry name" value="Bact_OuterMem_StrucFunc"/>
</dbReference>
<evidence type="ECO:0000256" key="8">
    <source>
        <dbReference type="SAM" id="MobiDB-lite"/>
    </source>
</evidence>
<name>A0A2S0UKC5_9RHOB</name>
<evidence type="ECO:0000256" key="2">
    <source>
        <dbReference type="ARBA" id="ARBA00008914"/>
    </source>
</evidence>
<organism evidence="11 12">
    <name type="scientific">Paragemmobacter aquarius</name>
    <dbReference type="NCBI Taxonomy" id="2169400"/>
    <lineage>
        <taxon>Bacteria</taxon>
        <taxon>Pseudomonadati</taxon>
        <taxon>Pseudomonadota</taxon>
        <taxon>Alphaproteobacteria</taxon>
        <taxon>Rhodobacterales</taxon>
        <taxon>Paracoccaceae</taxon>
        <taxon>Paragemmobacter</taxon>
    </lineage>
</organism>
<dbReference type="PANTHER" id="PTHR30329">
    <property type="entry name" value="STATOR ELEMENT OF FLAGELLAR MOTOR COMPLEX"/>
    <property type="match status" value="1"/>
</dbReference>
<comment type="similarity">
    <text evidence="2">Belongs to the MotB family.</text>
</comment>
<feature type="region of interest" description="Disordered" evidence="8">
    <location>
        <begin position="84"/>
        <end position="146"/>
    </location>
</feature>
<dbReference type="CDD" id="cd07185">
    <property type="entry name" value="OmpA_C-like"/>
    <property type="match status" value="1"/>
</dbReference>
<feature type="compositionally biased region" description="Low complexity" evidence="8">
    <location>
        <begin position="212"/>
        <end position="224"/>
    </location>
</feature>